<organism evidence="2 3">
    <name type="scientific">Elysia crispata</name>
    <name type="common">lettuce slug</name>
    <dbReference type="NCBI Taxonomy" id="231223"/>
    <lineage>
        <taxon>Eukaryota</taxon>
        <taxon>Metazoa</taxon>
        <taxon>Spiralia</taxon>
        <taxon>Lophotrochozoa</taxon>
        <taxon>Mollusca</taxon>
        <taxon>Gastropoda</taxon>
        <taxon>Heterobranchia</taxon>
        <taxon>Euthyneura</taxon>
        <taxon>Panpulmonata</taxon>
        <taxon>Sacoglossa</taxon>
        <taxon>Placobranchoidea</taxon>
        <taxon>Plakobranchidae</taxon>
        <taxon>Elysia</taxon>
    </lineage>
</organism>
<dbReference type="Proteomes" id="UP001283361">
    <property type="component" value="Unassembled WGS sequence"/>
</dbReference>
<feature type="region of interest" description="Disordered" evidence="1">
    <location>
        <begin position="93"/>
        <end position="115"/>
    </location>
</feature>
<dbReference type="EMBL" id="JAWDGP010000593">
    <property type="protein sequence ID" value="KAK3799069.1"/>
    <property type="molecule type" value="Genomic_DNA"/>
</dbReference>
<evidence type="ECO:0000313" key="2">
    <source>
        <dbReference type="EMBL" id="KAK3799069.1"/>
    </source>
</evidence>
<evidence type="ECO:0000313" key="3">
    <source>
        <dbReference type="Proteomes" id="UP001283361"/>
    </source>
</evidence>
<evidence type="ECO:0000256" key="1">
    <source>
        <dbReference type="SAM" id="MobiDB-lite"/>
    </source>
</evidence>
<reference evidence="2" key="1">
    <citation type="journal article" date="2023" name="G3 (Bethesda)">
        <title>A reference genome for the long-term kleptoplast-retaining sea slug Elysia crispata morphotype clarki.</title>
        <authorList>
            <person name="Eastman K.E."/>
            <person name="Pendleton A.L."/>
            <person name="Shaikh M.A."/>
            <person name="Suttiyut T."/>
            <person name="Ogas R."/>
            <person name="Tomko P."/>
            <person name="Gavelis G."/>
            <person name="Widhalm J.R."/>
            <person name="Wisecaver J.H."/>
        </authorList>
    </citation>
    <scope>NUCLEOTIDE SEQUENCE</scope>
    <source>
        <strain evidence="2">ECLA1</strain>
    </source>
</reference>
<accession>A0AAE1B467</accession>
<keyword evidence="3" id="KW-1185">Reference proteome</keyword>
<protein>
    <submittedName>
        <fullName evidence="2">Uncharacterized protein</fullName>
    </submittedName>
</protein>
<proteinExistence type="predicted"/>
<sequence length="144" mass="16285">MHAFFLLRISKISEHLTTQRSLDEIVGVLRVDSIGSVDQHSRLEKPNRPEYCEARPQLTLDSNLLTIRAEGWQPLSELMMRGSGRRMNVGAHKTSLGHSEVYSGAGGVGRDREKDNSLEEVQSNRHYKGLYRVSPVKNLHSFSQ</sequence>
<name>A0AAE1B467_9GAST</name>
<dbReference type="AlphaFoldDB" id="A0AAE1B467"/>
<gene>
    <name evidence="2" type="ORF">RRG08_051352</name>
</gene>
<comment type="caution">
    <text evidence="2">The sequence shown here is derived from an EMBL/GenBank/DDBJ whole genome shotgun (WGS) entry which is preliminary data.</text>
</comment>